<dbReference type="EMBL" id="JBBPBM010000090">
    <property type="protein sequence ID" value="KAK8509540.1"/>
    <property type="molecule type" value="Genomic_DNA"/>
</dbReference>
<keyword evidence="5" id="KW-1185">Reference proteome</keyword>
<evidence type="ECO:0000313" key="4">
    <source>
        <dbReference type="EMBL" id="KAK8509540.1"/>
    </source>
</evidence>
<evidence type="ECO:0000256" key="1">
    <source>
        <dbReference type="ARBA" id="ARBA00022723"/>
    </source>
</evidence>
<dbReference type="PANTHER" id="PTHR47991">
    <property type="entry name" value="OXOGLUTARATE/IRON-DEPENDENT DIOXYGENASE"/>
    <property type="match status" value="1"/>
</dbReference>
<sequence>MGNYAEAVQALQKQLMEVIVETLGLNFGTLHNEIEEGSQVMAINCYPACPEPDLTLEGAFIVQLGDQIQVMSNGKYKSVVHQVTLSAEKKRLSIASLHSLPLNKKIGPAPELVDEQHPASYKEFSFRDFLDYISSNNNADGRFIDSIKKSA</sequence>
<dbReference type="InterPro" id="IPR027443">
    <property type="entry name" value="IPNS-like_sf"/>
</dbReference>
<reference evidence="4 5" key="1">
    <citation type="journal article" date="2024" name="G3 (Bethesda)">
        <title>Genome assembly of Hibiscus sabdariffa L. provides insights into metabolisms of medicinal natural products.</title>
        <authorList>
            <person name="Kim T."/>
        </authorList>
    </citation>
    <scope>NUCLEOTIDE SEQUENCE [LARGE SCALE GENOMIC DNA]</scope>
    <source>
        <strain evidence="4">TK-2024</strain>
        <tissue evidence="4">Old leaves</tissue>
    </source>
</reference>
<accession>A0ABR2BR58</accession>
<organism evidence="4 5">
    <name type="scientific">Hibiscus sabdariffa</name>
    <name type="common">roselle</name>
    <dbReference type="NCBI Taxonomy" id="183260"/>
    <lineage>
        <taxon>Eukaryota</taxon>
        <taxon>Viridiplantae</taxon>
        <taxon>Streptophyta</taxon>
        <taxon>Embryophyta</taxon>
        <taxon>Tracheophyta</taxon>
        <taxon>Spermatophyta</taxon>
        <taxon>Magnoliopsida</taxon>
        <taxon>eudicotyledons</taxon>
        <taxon>Gunneridae</taxon>
        <taxon>Pentapetalae</taxon>
        <taxon>rosids</taxon>
        <taxon>malvids</taxon>
        <taxon>Malvales</taxon>
        <taxon>Malvaceae</taxon>
        <taxon>Malvoideae</taxon>
        <taxon>Hibiscus</taxon>
    </lineage>
</organism>
<comment type="caution">
    <text evidence="4">The sequence shown here is derived from an EMBL/GenBank/DDBJ whole genome shotgun (WGS) entry which is preliminary data.</text>
</comment>
<dbReference type="Proteomes" id="UP001472677">
    <property type="component" value="Unassembled WGS sequence"/>
</dbReference>
<evidence type="ECO:0000259" key="3">
    <source>
        <dbReference type="Pfam" id="PF03171"/>
    </source>
</evidence>
<protein>
    <recommendedName>
        <fullName evidence="3">Isopenicillin N synthase-like Fe(2+) 2OG dioxygenase domain-containing protein</fullName>
    </recommendedName>
</protein>
<evidence type="ECO:0000313" key="5">
    <source>
        <dbReference type="Proteomes" id="UP001472677"/>
    </source>
</evidence>
<dbReference type="SUPFAM" id="SSF51197">
    <property type="entry name" value="Clavaminate synthase-like"/>
    <property type="match status" value="1"/>
</dbReference>
<dbReference type="Gene3D" id="2.60.120.330">
    <property type="entry name" value="B-lactam Antibiotic, Isopenicillin N Synthase, Chain"/>
    <property type="match status" value="2"/>
</dbReference>
<evidence type="ECO:0000256" key="2">
    <source>
        <dbReference type="ARBA" id="ARBA00023004"/>
    </source>
</evidence>
<keyword evidence="1" id="KW-0479">Metal-binding</keyword>
<name>A0ABR2BR58_9ROSI</name>
<keyword evidence="2" id="KW-0408">Iron</keyword>
<dbReference type="InterPro" id="IPR050295">
    <property type="entry name" value="Plant_2OG-oxidoreductases"/>
</dbReference>
<dbReference type="Pfam" id="PF03171">
    <property type="entry name" value="2OG-FeII_Oxy"/>
    <property type="match status" value="1"/>
</dbReference>
<proteinExistence type="predicted"/>
<dbReference type="InterPro" id="IPR044861">
    <property type="entry name" value="IPNS-like_FE2OG_OXY"/>
</dbReference>
<gene>
    <name evidence="4" type="ORF">V6N12_001630</name>
</gene>
<feature type="domain" description="Isopenicillin N synthase-like Fe(2+) 2OG dioxygenase" evidence="3">
    <location>
        <begin position="57"/>
        <end position="97"/>
    </location>
</feature>